<evidence type="ECO:0000313" key="2">
    <source>
        <dbReference type="Proteomes" id="UP000308744"/>
    </source>
</evidence>
<dbReference type="RefSeq" id="WP_107894606.1">
    <property type="nucleotide sequence ID" value="NZ_PYWM01000004.1"/>
</dbReference>
<protein>
    <submittedName>
        <fullName evidence="1">Uncharacterized protein</fullName>
    </submittedName>
</protein>
<evidence type="ECO:0000313" key="1">
    <source>
        <dbReference type="EMBL" id="TKI71646.1"/>
    </source>
</evidence>
<organism evidence="1 2">
    <name type="scientific">Lysinibacillus mangiferihumi</name>
    <dbReference type="NCBI Taxonomy" id="1130819"/>
    <lineage>
        <taxon>Bacteria</taxon>
        <taxon>Bacillati</taxon>
        <taxon>Bacillota</taxon>
        <taxon>Bacilli</taxon>
        <taxon>Bacillales</taxon>
        <taxon>Bacillaceae</taxon>
        <taxon>Lysinibacillus</taxon>
    </lineage>
</organism>
<proteinExistence type="predicted"/>
<reference evidence="1 2" key="1">
    <citation type="submission" date="2019-04" db="EMBL/GenBank/DDBJ databases">
        <title>Lysinibacillus genome sequencing.</title>
        <authorList>
            <person name="Dunlap C."/>
        </authorList>
    </citation>
    <scope>NUCLEOTIDE SEQUENCE [LARGE SCALE GENOMIC DNA]</scope>
    <source>
        <strain evidence="1 2">CCTCC AB 2010389</strain>
    </source>
</reference>
<accession>A0A4U2ZAQ8</accession>
<gene>
    <name evidence="1" type="ORF">FC756_04540</name>
</gene>
<keyword evidence="2" id="KW-1185">Reference proteome</keyword>
<comment type="caution">
    <text evidence="1">The sequence shown here is derived from an EMBL/GenBank/DDBJ whole genome shotgun (WGS) entry which is preliminary data.</text>
</comment>
<dbReference type="EMBL" id="SZPU01000015">
    <property type="protein sequence ID" value="TKI71646.1"/>
    <property type="molecule type" value="Genomic_DNA"/>
</dbReference>
<dbReference type="Proteomes" id="UP000308744">
    <property type="component" value="Unassembled WGS sequence"/>
</dbReference>
<sequence>MPTVTKEYIEVKKIKGDRDILPIRLAQIAAIDYLEGRTNADQLKTNIGNIASLAGIAYSVFGKSSAVGVALGVISFLASSPSQSHRNGMIQGLKAGNNAVQRFESDLVNSYRYSETFDVELAFLEASDWATQQQLFKGVTGVGKIHAFYDEKGNRIPV</sequence>
<name>A0A4U2ZAQ8_9BACI</name>
<dbReference type="AlphaFoldDB" id="A0A4U2ZAQ8"/>